<feature type="domain" description="CUB" evidence="11">
    <location>
        <begin position="27"/>
        <end position="136"/>
    </location>
</feature>
<sequence length="499" mass="56034">MAGLLPFVGLLLCAPVLLLAETLVDGCGHVVMNDEGGTLTSKNYPETYPDHSVCQITIRVQSSKQLYIKVADLDLDINSAFLKIYKGSSTEEYVSYSGDLSKAKTDIFLDDNTATICFESGLHVSGRGFLINYASSDHPDFITCLTRCDYKEDPEFSNYCPAGCWDVAGNVFGDVTNGYQESSLVCKLAVHAGVIADNLGGQVLITRLQRTFQLKGMVTSQILPKGVSDSNVQFMFNNPGYISSTHPTWTDTKMGEFTKDQIATDKNKAGFPVFVLVMAVTPIVFLIGGVITMCMLLRKRRDSGDYIETGVCMQLKSFGRKELTESNLSFENEDKKYKRPTPHVSLLDPQYSHRLPMIDPGFLIRKAPTTKYIDKVIKDSCGSGKTESLAHNQSSHSRNDNATCVTSSVPQYEKPCLEDDAKRKLVYTDYRFPSDYPSRHHHLPIDYCQLQCPQYHLLHHLPKQHHPHPHFRDHPSHLYHFYPQIPVRPLSPTHHHDVH</sequence>
<dbReference type="Gene3D" id="2.60.120.290">
    <property type="entry name" value="Spermadhesin, CUB domain"/>
    <property type="match status" value="1"/>
</dbReference>
<dbReference type="GO" id="GO:0038023">
    <property type="term" value="F:signaling receptor activity"/>
    <property type="evidence" value="ECO:0007669"/>
    <property type="project" value="TreeGrafter"/>
</dbReference>
<keyword evidence="3 9" id="KW-0812">Transmembrane</keyword>
<dbReference type="PROSITE" id="PS01180">
    <property type="entry name" value="CUB"/>
    <property type="match status" value="1"/>
</dbReference>
<dbReference type="CDD" id="cd00041">
    <property type="entry name" value="CUB"/>
    <property type="match status" value="1"/>
</dbReference>
<keyword evidence="14" id="KW-1185">Reference proteome</keyword>
<evidence type="ECO:0000259" key="12">
    <source>
        <dbReference type="PROSITE" id="PS50820"/>
    </source>
</evidence>
<evidence type="ECO:0000256" key="3">
    <source>
        <dbReference type="ARBA" id="ARBA00022692"/>
    </source>
</evidence>
<dbReference type="InterPro" id="IPR000859">
    <property type="entry name" value="CUB_dom"/>
</dbReference>
<comment type="caution">
    <text evidence="7">Lacks conserved residue(s) required for the propagation of feature annotation.</text>
</comment>
<feature type="domain" description="LCCL" evidence="12">
    <location>
        <begin position="138"/>
        <end position="208"/>
    </location>
</feature>
<dbReference type="PANTHER" id="PTHR46806">
    <property type="entry name" value="F5/8 TYPE C DOMAIN-CONTAINING PROTEIN"/>
    <property type="match status" value="1"/>
</dbReference>
<evidence type="ECO:0000256" key="5">
    <source>
        <dbReference type="ARBA" id="ARBA00023136"/>
    </source>
</evidence>
<feature type="signal peptide" evidence="10">
    <location>
        <begin position="1"/>
        <end position="20"/>
    </location>
</feature>
<dbReference type="Proteomes" id="UP001295444">
    <property type="component" value="Chromosome 01"/>
</dbReference>
<reference evidence="13" key="1">
    <citation type="submission" date="2022-03" db="EMBL/GenBank/DDBJ databases">
        <authorList>
            <person name="Alioto T."/>
            <person name="Alioto T."/>
            <person name="Gomez Garrido J."/>
        </authorList>
    </citation>
    <scope>NUCLEOTIDE SEQUENCE</scope>
</reference>
<evidence type="ECO:0000313" key="13">
    <source>
        <dbReference type="EMBL" id="CAH2225854.1"/>
    </source>
</evidence>
<protein>
    <submittedName>
        <fullName evidence="13">Discoidin, CUB and LCCL domain-containing 1</fullName>
    </submittedName>
</protein>
<dbReference type="Pfam" id="PF00431">
    <property type="entry name" value="CUB"/>
    <property type="match status" value="1"/>
</dbReference>
<feature type="region of interest" description="Disordered" evidence="8">
    <location>
        <begin position="384"/>
        <end position="405"/>
    </location>
</feature>
<dbReference type="SUPFAM" id="SSF69848">
    <property type="entry name" value="LCCL domain"/>
    <property type="match status" value="1"/>
</dbReference>
<comment type="subcellular location">
    <subcellularLocation>
        <location evidence="1">Membrane</location>
        <topology evidence="1">Single-pass type I membrane protein</topology>
    </subcellularLocation>
</comment>
<dbReference type="SMART" id="SM00042">
    <property type="entry name" value="CUB"/>
    <property type="match status" value="1"/>
</dbReference>
<proteinExistence type="predicted"/>
<feature type="transmembrane region" description="Helical" evidence="9">
    <location>
        <begin position="271"/>
        <end position="297"/>
    </location>
</feature>
<evidence type="ECO:0000256" key="6">
    <source>
        <dbReference type="ARBA" id="ARBA00023157"/>
    </source>
</evidence>
<evidence type="ECO:0000313" key="14">
    <source>
        <dbReference type="Proteomes" id="UP001295444"/>
    </source>
</evidence>
<evidence type="ECO:0000259" key="11">
    <source>
        <dbReference type="PROSITE" id="PS01180"/>
    </source>
</evidence>
<dbReference type="EMBL" id="OW240912">
    <property type="protein sequence ID" value="CAH2225854.1"/>
    <property type="molecule type" value="Genomic_DNA"/>
</dbReference>
<keyword evidence="4 9" id="KW-1133">Transmembrane helix</keyword>
<feature type="chain" id="PRO_5041975796" evidence="10">
    <location>
        <begin position="21"/>
        <end position="499"/>
    </location>
</feature>
<evidence type="ECO:0000256" key="10">
    <source>
        <dbReference type="SAM" id="SignalP"/>
    </source>
</evidence>
<dbReference type="GO" id="GO:0005886">
    <property type="term" value="C:plasma membrane"/>
    <property type="evidence" value="ECO:0007669"/>
    <property type="project" value="TreeGrafter"/>
</dbReference>
<gene>
    <name evidence="13" type="ORF">PECUL_23A051143</name>
</gene>
<organism evidence="13 14">
    <name type="scientific">Pelobates cultripes</name>
    <name type="common">Western spadefoot toad</name>
    <dbReference type="NCBI Taxonomy" id="61616"/>
    <lineage>
        <taxon>Eukaryota</taxon>
        <taxon>Metazoa</taxon>
        <taxon>Chordata</taxon>
        <taxon>Craniata</taxon>
        <taxon>Vertebrata</taxon>
        <taxon>Euteleostomi</taxon>
        <taxon>Amphibia</taxon>
        <taxon>Batrachia</taxon>
        <taxon>Anura</taxon>
        <taxon>Pelobatoidea</taxon>
        <taxon>Pelobatidae</taxon>
        <taxon>Pelobates</taxon>
    </lineage>
</organism>
<keyword evidence="2" id="KW-0597">Phosphoprotein</keyword>
<dbReference type="PROSITE" id="PS50820">
    <property type="entry name" value="LCCL"/>
    <property type="match status" value="1"/>
</dbReference>
<keyword evidence="10" id="KW-0732">Signal</keyword>
<evidence type="ECO:0000256" key="8">
    <source>
        <dbReference type="SAM" id="MobiDB-lite"/>
    </source>
</evidence>
<feature type="disulfide bond" evidence="7">
    <location>
        <begin position="27"/>
        <end position="54"/>
    </location>
</feature>
<dbReference type="Pfam" id="PF03815">
    <property type="entry name" value="LCCL"/>
    <property type="match status" value="1"/>
</dbReference>
<keyword evidence="5 9" id="KW-0472">Membrane</keyword>
<evidence type="ECO:0000256" key="9">
    <source>
        <dbReference type="SAM" id="Phobius"/>
    </source>
</evidence>
<evidence type="ECO:0000256" key="2">
    <source>
        <dbReference type="ARBA" id="ARBA00022553"/>
    </source>
</evidence>
<keyword evidence="6 7" id="KW-1015">Disulfide bond</keyword>
<evidence type="ECO:0000256" key="1">
    <source>
        <dbReference type="ARBA" id="ARBA00004479"/>
    </source>
</evidence>
<dbReference type="Gene3D" id="2.170.130.20">
    <property type="entry name" value="LCCL-like domain"/>
    <property type="match status" value="1"/>
</dbReference>
<evidence type="ECO:0000256" key="7">
    <source>
        <dbReference type="PROSITE-ProRule" id="PRU00059"/>
    </source>
</evidence>
<accession>A0AAD1R831</accession>
<evidence type="ECO:0000256" key="4">
    <source>
        <dbReference type="ARBA" id="ARBA00022989"/>
    </source>
</evidence>
<dbReference type="SMART" id="SM00603">
    <property type="entry name" value="LCCL"/>
    <property type="match status" value="1"/>
</dbReference>
<dbReference type="InterPro" id="IPR036609">
    <property type="entry name" value="LCCL_sf"/>
</dbReference>
<name>A0AAD1R831_PELCU</name>
<dbReference type="PANTHER" id="PTHR46806:SF1">
    <property type="entry name" value="DISCOIDIN, CUB AND LCCL DOMAIN-CONTAINING PROTEIN 1"/>
    <property type="match status" value="1"/>
</dbReference>
<dbReference type="InterPro" id="IPR035914">
    <property type="entry name" value="Sperma_CUB_dom_sf"/>
</dbReference>
<dbReference type="SUPFAM" id="SSF49854">
    <property type="entry name" value="Spermadhesin, CUB domain"/>
    <property type="match status" value="1"/>
</dbReference>
<dbReference type="InterPro" id="IPR050633">
    <property type="entry name" value="Neuropilin_MCO_CoagFactor"/>
</dbReference>
<dbReference type="AlphaFoldDB" id="A0AAD1R831"/>
<dbReference type="InterPro" id="IPR004043">
    <property type="entry name" value="LCCL"/>
</dbReference>